<keyword evidence="2" id="KW-1185">Reference proteome</keyword>
<sequence length="52" mass="5905">MRKYRDERPLAPLVHEIIRNTVTFGVPGRIMATVGLAWALERTLQERGDRGG</sequence>
<name>A0ABM9XL74_9CORY</name>
<proteinExistence type="predicted"/>
<accession>A0ABM9XL74</accession>
<gene>
    <name evidence="1" type="ORF">HMPREF0293_2649</name>
</gene>
<evidence type="ECO:0000313" key="1">
    <source>
        <dbReference type="EMBL" id="EEI61915.1"/>
    </source>
</evidence>
<reference evidence="1 2" key="1">
    <citation type="submission" date="2009-01" db="EMBL/GenBank/DDBJ databases">
        <authorList>
            <person name="Qin X."/>
            <person name="Bachman B."/>
            <person name="Battles P."/>
            <person name="Bell A."/>
            <person name="Bess C."/>
            <person name="Bickham C."/>
            <person name="Chaboub L."/>
            <person name="Chen D."/>
            <person name="Coyle M."/>
            <person name="Deiros D.R."/>
            <person name="Dinh H."/>
            <person name="Forbes L."/>
            <person name="Fowler G."/>
            <person name="Francisco L."/>
            <person name="Fu Q."/>
            <person name="Gubbala S."/>
            <person name="Hale W."/>
            <person name="Han Y."/>
            <person name="Hemphill L."/>
            <person name="Highlander S.K."/>
            <person name="Hirani K."/>
            <person name="Hogues M."/>
            <person name="Jackson L."/>
            <person name="Jakkamsetti A."/>
            <person name="Javaid M."/>
            <person name="Jiang H."/>
            <person name="Korchina V."/>
            <person name="Kovar C."/>
            <person name="Lara F."/>
            <person name="Lee S."/>
            <person name="Mata R."/>
            <person name="Mathew T."/>
            <person name="Moen C."/>
            <person name="Morales K."/>
            <person name="Munidasa M."/>
            <person name="Nazareth L."/>
            <person name="Ngo R."/>
            <person name="Nguyen L."/>
            <person name="Okwuonu G."/>
            <person name="Ongeri F."/>
            <person name="Patil S."/>
            <person name="Petrosino J."/>
            <person name="Pham C."/>
            <person name="Pham P."/>
            <person name="Pu L.-L."/>
            <person name="Puazo M."/>
            <person name="Raj R."/>
            <person name="Reid J."/>
            <person name="Rouhana J."/>
            <person name="Saada N."/>
            <person name="Shang Y."/>
            <person name="Simmons D."/>
            <person name="Thornton R."/>
            <person name="Warren J."/>
            <person name="Weissenberger G."/>
            <person name="Zhang J."/>
            <person name="Zhang L."/>
            <person name="Zhou C."/>
            <person name="Zhu D."/>
            <person name="Muzny D."/>
            <person name="Worley K."/>
            <person name="Gibbs R."/>
        </authorList>
    </citation>
    <scope>NUCLEOTIDE SEQUENCE [LARGE SCALE GENOMIC DNA]</scope>
    <source>
        <strain evidence="1 2">ATCC 51866</strain>
    </source>
</reference>
<comment type="caution">
    <text evidence="1">The sequence shown here is derived from an EMBL/GenBank/DDBJ whole genome shotgun (WGS) entry which is preliminary data.</text>
</comment>
<evidence type="ECO:0000313" key="2">
    <source>
        <dbReference type="Proteomes" id="UP000006237"/>
    </source>
</evidence>
<dbReference type="Proteomes" id="UP000006237">
    <property type="component" value="Unassembled WGS sequence"/>
</dbReference>
<organism evidence="1 2">
    <name type="scientific">Corynebacterium glucuronolyticum ATCC 51866</name>
    <dbReference type="NCBI Taxonomy" id="548478"/>
    <lineage>
        <taxon>Bacteria</taxon>
        <taxon>Bacillati</taxon>
        <taxon>Actinomycetota</taxon>
        <taxon>Actinomycetes</taxon>
        <taxon>Mycobacteriales</taxon>
        <taxon>Corynebacteriaceae</taxon>
        <taxon>Corynebacterium</taxon>
    </lineage>
</organism>
<protein>
    <submittedName>
        <fullName evidence="1">Uncharacterized protein</fullName>
    </submittedName>
</protein>
<dbReference type="EMBL" id="ACHF01000125">
    <property type="protein sequence ID" value="EEI61915.1"/>
    <property type="molecule type" value="Genomic_DNA"/>
</dbReference>